<dbReference type="InterPro" id="IPR043502">
    <property type="entry name" value="DNA/RNA_pol_sf"/>
</dbReference>
<accession>A0A6J2KKE1</accession>
<name>A0A6J2KKE1_BOMMA</name>
<feature type="domain" description="RNase H type-1" evidence="2">
    <location>
        <begin position="371"/>
        <end position="503"/>
    </location>
</feature>
<dbReference type="PROSITE" id="PS50878">
    <property type="entry name" value="RT_POL"/>
    <property type="match status" value="1"/>
</dbReference>
<sequence length="662" mass="74222">MSTRQYGFMPQRSTEDSLYNLMQHIHRKSDEKKIIVLVSLDIEGAFDSAWWPAIRVRLAEEKCPLNLRKVFDSYLRNREIVVRYAGEECTKITTKGCVQGSIGGPILWNLLLDPLLKSLENWGEYGQAFADDVVLVFDGDTALEVQGRANVALEHVRTWGVKNKLKFAPQKTNAMVITRKLKHDTPRLRMGGIDIAMSREIKLLGVTIDDRLTFNTHVANVCRKATGIYKLLSRAARVSWGLNPDIVRIIYTATIEPIILYAASVWAPAAKKLMTIKQLQVVQRGIAQKICKGYRTVSLNSALLLAGILPLDLRVREAASLYEAKRGVPRLELGDREIERVAPAIEAPHPAERISLRLVSLVDREQLNQNSDFEIRIFTDGSRIEGKVGAALSVWNGETEIKAFKLALPGYCTVYQAELLAICKATHVILGHPASSFGVYSDSMAALQTVINHSCLHPLAVESRDKLTTASLQGKVVTLFWIKAHAGMEGNERADQLAKSAALGSKRRPDYDLYPVSFAKRSIRLATLDEWNRRYRTGETASVTKIFFPDAVTAYRMIRKIKIDCIITQIMTGHGGFSEYLNRFKCKESPSCACEPGAEESVPHILFDCPIPAMQRFELGNKINQNIVRENVPNILNSKERDTFLKFCIEIAQNVINRNKTA</sequence>
<dbReference type="GO" id="GO:0003676">
    <property type="term" value="F:nucleic acid binding"/>
    <property type="evidence" value="ECO:0007669"/>
    <property type="project" value="InterPro"/>
</dbReference>
<dbReference type="GeneID" id="114252260"/>
<dbReference type="RefSeq" id="XP_028042565.1">
    <property type="nucleotide sequence ID" value="XM_028186764.1"/>
</dbReference>
<evidence type="ECO:0000259" key="2">
    <source>
        <dbReference type="PROSITE" id="PS50879"/>
    </source>
</evidence>
<dbReference type="Gene3D" id="3.30.420.10">
    <property type="entry name" value="Ribonuclease H-like superfamily/Ribonuclease H"/>
    <property type="match status" value="1"/>
</dbReference>
<dbReference type="Pfam" id="PF00075">
    <property type="entry name" value="RNase_H"/>
    <property type="match status" value="1"/>
</dbReference>
<dbReference type="InterPro" id="IPR000477">
    <property type="entry name" value="RT_dom"/>
</dbReference>
<organism evidence="3 4">
    <name type="scientific">Bombyx mandarina</name>
    <name type="common">Wild silk moth</name>
    <name type="synonym">Wild silkworm</name>
    <dbReference type="NCBI Taxonomy" id="7092"/>
    <lineage>
        <taxon>Eukaryota</taxon>
        <taxon>Metazoa</taxon>
        <taxon>Ecdysozoa</taxon>
        <taxon>Arthropoda</taxon>
        <taxon>Hexapoda</taxon>
        <taxon>Insecta</taxon>
        <taxon>Pterygota</taxon>
        <taxon>Neoptera</taxon>
        <taxon>Endopterygota</taxon>
        <taxon>Lepidoptera</taxon>
        <taxon>Glossata</taxon>
        <taxon>Ditrysia</taxon>
        <taxon>Bombycoidea</taxon>
        <taxon>Bombycidae</taxon>
        <taxon>Bombycinae</taxon>
        <taxon>Bombyx</taxon>
    </lineage>
</organism>
<dbReference type="Proteomes" id="UP000504629">
    <property type="component" value="Unplaced"/>
</dbReference>
<dbReference type="AlphaFoldDB" id="A0A6J2KKE1"/>
<keyword evidence="3" id="KW-1185">Reference proteome</keyword>
<dbReference type="GO" id="GO:0042575">
    <property type="term" value="C:DNA polymerase complex"/>
    <property type="evidence" value="ECO:0007669"/>
    <property type="project" value="UniProtKB-ARBA"/>
</dbReference>
<dbReference type="PROSITE" id="PS50879">
    <property type="entry name" value="RNASE_H_1"/>
    <property type="match status" value="1"/>
</dbReference>
<dbReference type="InterPro" id="IPR012337">
    <property type="entry name" value="RNaseH-like_sf"/>
</dbReference>
<gene>
    <name evidence="4" type="primary">LOC114252260</name>
</gene>
<feature type="domain" description="Reverse transcriptase" evidence="1">
    <location>
        <begin position="1"/>
        <end position="208"/>
    </location>
</feature>
<proteinExistence type="predicted"/>
<dbReference type="PANTHER" id="PTHR33332">
    <property type="entry name" value="REVERSE TRANSCRIPTASE DOMAIN-CONTAINING PROTEIN"/>
    <property type="match status" value="1"/>
</dbReference>
<evidence type="ECO:0000313" key="4">
    <source>
        <dbReference type="RefSeq" id="XP_028042565.1"/>
    </source>
</evidence>
<dbReference type="GO" id="GO:0071897">
    <property type="term" value="P:DNA biosynthetic process"/>
    <property type="evidence" value="ECO:0007669"/>
    <property type="project" value="UniProtKB-ARBA"/>
</dbReference>
<dbReference type="SUPFAM" id="SSF53098">
    <property type="entry name" value="Ribonuclease H-like"/>
    <property type="match status" value="1"/>
</dbReference>
<dbReference type="KEGG" id="bman:114252260"/>
<evidence type="ECO:0000259" key="1">
    <source>
        <dbReference type="PROSITE" id="PS50878"/>
    </source>
</evidence>
<reference evidence="4" key="1">
    <citation type="submission" date="2025-08" db="UniProtKB">
        <authorList>
            <consortium name="RefSeq"/>
        </authorList>
    </citation>
    <scope>IDENTIFICATION</scope>
    <source>
        <tissue evidence="4">Silk gland</tissue>
    </source>
</reference>
<dbReference type="InterPro" id="IPR036397">
    <property type="entry name" value="RNaseH_sf"/>
</dbReference>
<dbReference type="OrthoDB" id="411823at2759"/>
<dbReference type="InterPro" id="IPR002156">
    <property type="entry name" value="RNaseH_domain"/>
</dbReference>
<protein>
    <submittedName>
        <fullName evidence="4">Uncharacterized protein LOC114252260</fullName>
    </submittedName>
</protein>
<dbReference type="GO" id="GO:0004523">
    <property type="term" value="F:RNA-DNA hybrid ribonuclease activity"/>
    <property type="evidence" value="ECO:0007669"/>
    <property type="project" value="InterPro"/>
</dbReference>
<dbReference type="CDD" id="cd09276">
    <property type="entry name" value="Rnase_HI_RT_non_LTR"/>
    <property type="match status" value="1"/>
</dbReference>
<evidence type="ECO:0000313" key="3">
    <source>
        <dbReference type="Proteomes" id="UP000504629"/>
    </source>
</evidence>
<dbReference type="Pfam" id="PF00078">
    <property type="entry name" value="RVT_1"/>
    <property type="match status" value="1"/>
</dbReference>
<dbReference type="SUPFAM" id="SSF56672">
    <property type="entry name" value="DNA/RNA polymerases"/>
    <property type="match status" value="1"/>
</dbReference>